<evidence type="ECO:0000256" key="1">
    <source>
        <dbReference type="SAM" id="Phobius"/>
    </source>
</evidence>
<evidence type="ECO:0000313" key="3">
    <source>
        <dbReference type="Proteomes" id="UP001601422"/>
    </source>
</evidence>
<keyword evidence="3" id="KW-1185">Reference proteome</keyword>
<sequence>MSAPSGRAPHALAVVIAVGVVVPVVVRGVIPVVVRGVTPAVVRGVAPVVVRGVVPVVGGVRLVRYGRFARPVAGVP</sequence>
<keyword evidence="1" id="KW-0472">Membrane</keyword>
<name>A0ABW6MTD0_9ACTN</name>
<dbReference type="EMBL" id="JBIAJP010000002">
    <property type="protein sequence ID" value="MFF0003677.1"/>
    <property type="molecule type" value="Genomic_DNA"/>
</dbReference>
<reference evidence="2 3" key="1">
    <citation type="submission" date="2024-10" db="EMBL/GenBank/DDBJ databases">
        <title>The Natural Products Discovery Center: Release of the First 8490 Sequenced Strains for Exploring Actinobacteria Biosynthetic Diversity.</title>
        <authorList>
            <person name="Kalkreuter E."/>
            <person name="Kautsar S.A."/>
            <person name="Yang D."/>
            <person name="Bader C.D."/>
            <person name="Teijaro C.N."/>
            <person name="Fluegel L."/>
            <person name="Davis C.M."/>
            <person name="Simpson J.R."/>
            <person name="Lauterbach L."/>
            <person name="Steele A.D."/>
            <person name="Gui C."/>
            <person name="Meng S."/>
            <person name="Li G."/>
            <person name="Viehrig K."/>
            <person name="Ye F."/>
            <person name="Su P."/>
            <person name="Kiefer A.F."/>
            <person name="Nichols A."/>
            <person name="Cepeda A.J."/>
            <person name="Yan W."/>
            <person name="Fan B."/>
            <person name="Jiang Y."/>
            <person name="Adhikari A."/>
            <person name="Zheng C.-J."/>
            <person name="Schuster L."/>
            <person name="Cowan T.M."/>
            <person name="Smanski M.J."/>
            <person name="Chevrette M.G."/>
            <person name="De Carvalho L.P.S."/>
            <person name="Shen B."/>
        </authorList>
    </citation>
    <scope>NUCLEOTIDE SEQUENCE [LARGE SCALE GENOMIC DNA]</scope>
    <source>
        <strain evidence="2 3">NPDC005497</strain>
    </source>
</reference>
<organism evidence="2 3">
    <name type="scientific">Streptomyces tibetensis</name>
    <dbReference type="NCBI Taxonomy" id="2382123"/>
    <lineage>
        <taxon>Bacteria</taxon>
        <taxon>Bacillati</taxon>
        <taxon>Actinomycetota</taxon>
        <taxon>Actinomycetes</taxon>
        <taxon>Kitasatosporales</taxon>
        <taxon>Streptomycetaceae</taxon>
        <taxon>Streptomyces</taxon>
    </lineage>
</organism>
<evidence type="ECO:0000313" key="2">
    <source>
        <dbReference type="EMBL" id="MFF0003677.1"/>
    </source>
</evidence>
<comment type="caution">
    <text evidence="2">The sequence shown here is derived from an EMBL/GenBank/DDBJ whole genome shotgun (WGS) entry which is preliminary data.</text>
</comment>
<dbReference type="Proteomes" id="UP001601422">
    <property type="component" value="Unassembled WGS sequence"/>
</dbReference>
<accession>A0ABW6MTD0</accession>
<feature type="transmembrane region" description="Helical" evidence="1">
    <location>
        <begin position="12"/>
        <end position="34"/>
    </location>
</feature>
<dbReference type="RefSeq" id="WP_389826932.1">
    <property type="nucleotide sequence ID" value="NZ_JBIAJP010000002.1"/>
</dbReference>
<keyword evidence="1" id="KW-0812">Transmembrane</keyword>
<protein>
    <submittedName>
        <fullName evidence="2">Uncharacterized protein</fullName>
    </submittedName>
</protein>
<feature type="transmembrane region" description="Helical" evidence="1">
    <location>
        <begin position="40"/>
        <end position="60"/>
    </location>
</feature>
<keyword evidence="1" id="KW-1133">Transmembrane helix</keyword>
<proteinExistence type="predicted"/>
<gene>
    <name evidence="2" type="ORF">ACFYQT_09540</name>
</gene>